<feature type="transmembrane region" description="Helical" evidence="14">
    <location>
        <begin position="58"/>
        <end position="77"/>
    </location>
</feature>
<dbReference type="EMBL" id="JAUDZG010000005">
    <property type="protein sequence ID" value="KAK3304630.1"/>
    <property type="molecule type" value="Genomic_DNA"/>
</dbReference>
<keyword evidence="5 14" id="KW-0812">Transmembrane</keyword>
<evidence type="ECO:0000256" key="6">
    <source>
        <dbReference type="ARBA" id="ARBA00022816"/>
    </source>
</evidence>
<keyword evidence="11 14" id="KW-0472">Membrane</keyword>
<feature type="region of interest" description="Disordered" evidence="13">
    <location>
        <begin position="379"/>
        <end position="409"/>
    </location>
</feature>
<dbReference type="Proteomes" id="UP001273166">
    <property type="component" value="Unassembled WGS sequence"/>
</dbReference>
<evidence type="ECO:0000313" key="15">
    <source>
        <dbReference type="EMBL" id="KAK3304630.1"/>
    </source>
</evidence>
<accession>A0AAJ0GRL1</accession>
<comment type="subcellular location">
    <subcellularLocation>
        <location evidence="1">Nucleus membrane</location>
        <topology evidence="1">Multi-pass membrane protein</topology>
    </subcellularLocation>
    <subcellularLocation>
        <location evidence="2">Nucleus</location>
        <location evidence="2">Nuclear pore complex</location>
    </subcellularLocation>
</comment>
<evidence type="ECO:0000256" key="12">
    <source>
        <dbReference type="ARBA" id="ARBA00023242"/>
    </source>
</evidence>
<protein>
    <submittedName>
        <fullName evidence="15">Nucleoporin protein Ndc1-Nup</fullName>
    </submittedName>
</protein>
<dbReference type="GO" id="GO:0070631">
    <property type="term" value="P:spindle pole body localization"/>
    <property type="evidence" value="ECO:0007669"/>
    <property type="project" value="TreeGrafter"/>
</dbReference>
<reference evidence="15" key="1">
    <citation type="journal article" date="2023" name="Mol. Phylogenet. Evol.">
        <title>Genome-scale phylogeny and comparative genomics of the fungal order Sordariales.</title>
        <authorList>
            <person name="Hensen N."/>
            <person name="Bonometti L."/>
            <person name="Westerberg I."/>
            <person name="Brannstrom I.O."/>
            <person name="Guillou S."/>
            <person name="Cros-Aarteil S."/>
            <person name="Calhoun S."/>
            <person name="Haridas S."/>
            <person name="Kuo A."/>
            <person name="Mondo S."/>
            <person name="Pangilinan J."/>
            <person name="Riley R."/>
            <person name="LaButti K."/>
            <person name="Andreopoulos B."/>
            <person name="Lipzen A."/>
            <person name="Chen C."/>
            <person name="Yan M."/>
            <person name="Daum C."/>
            <person name="Ng V."/>
            <person name="Clum A."/>
            <person name="Steindorff A."/>
            <person name="Ohm R.A."/>
            <person name="Martin F."/>
            <person name="Silar P."/>
            <person name="Natvig D.O."/>
            <person name="Lalanne C."/>
            <person name="Gautier V."/>
            <person name="Ament-Velasquez S.L."/>
            <person name="Kruys A."/>
            <person name="Hutchinson M.I."/>
            <person name="Powell A.J."/>
            <person name="Barry K."/>
            <person name="Miller A.N."/>
            <person name="Grigoriev I.V."/>
            <person name="Debuchy R."/>
            <person name="Gladieux P."/>
            <person name="Hiltunen Thoren M."/>
            <person name="Johannesson H."/>
        </authorList>
    </citation>
    <scope>NUCLEOTIDE SEQUENCE</scope>
    <source>
        <strain evidence="15">CBS 333.67</strain>
    </source>
</reference>
<evidence type="ECO:0000313" key="16">
    <source>
        <dbReference type="Proteomes" id="UP001273166"/>
    </source>
</evidence>
<dbReference type="GO" id="GO:0051028">
    <property type="term" value="P:mRNA transport"/>
    <property type="evidence" value="ECO:0007669"/>
    <property type="project" value="UniProtKB-KW"/>
</dbReference>
<evidence type="ECO:0000256" key="7">
    <source>
        <dbReference type="ARBA" id="ARBA00022927"/>
    </source>
</evidence>
<dbReference type="InterPro" id="IPR019049">
    <property type="entry name" value="Nucleoporin_prot_Ndc1/Nup"/>
</dbReference>
<comment type="caution">
    <text evidence="15">The sequence shown here is derived from an EMBL/GenBank/DDBJ whole genome shotgun (WGS) entry which is preliminary data.</text>
</comment>
<evidence type="ECO:0000256" key="4">
    <source>
        <dbReference type="ARBA" id="ARBA00022448"/>
    </source>
</evidence>
<dbReference type="GO" id="GO:0005816">
    <property type="term" value="C:spindle pole body"/>
    <property type="evidence" value="ECO:0007669"/>
    <property type="project" value="TreeGrafter"/>
</dbReference>
<feature type="transmembrane region" description="Helical" evidence="14">
    <location>
        <begin position="207"/>
        <end position="229"/>
    </location>
</feature>
<keyword evidence="16" id="KW-1185">Reference proteome</keyword>
<feature type="transmembrane region" description="Helical" evidence="14">
    <location>
        <begin position="28"/>
        <end position="52"/>
    </location>
</feature>
<keyword evidence="8 14" id="KW-1133">Transmembrane helix</keyword>
<feature type="transmembrane region" description="Helical" evidence="14">
    <location>
        <begin position="269"/>
        <end position="291"/>
    </location>
</feature>
<evidence type="ECO:0000256" key="8">
    <source>
        <dbReference type="ARBA" id="ARBA00022989"/>
    </source>
</evidence>
<keyword evidence="10" id="KW-0906">Nuclear pore complex</keyword>
<comment type="similarity">
    <text evidence="3">Belongs to the NDC1 family.</text>
</comment>
<keyword evidence="12" id="KW-0539">Nucleus</keyword>
<sequence length="631" mass="70823">MAAATVRRPPYKDFLQPALQRRFATASLFVLAVAYLQALLLANWSSLFWSWFPIGPTGLRAVLFFFCSISVIILRIAQYHPGLRTSDSAVHTFFRYAPKFQTVETVLTYALSAFVFSQIYLWSVPEGSGMERVTYFVSDRARLNEKPIFLTTHLVLLGVYQALQHLFGDIDRLAIGVARPHNRSGKKPEDGDSSLQVRRFRDRLPEILLYTINQSLFGLMISGVLYPMFFRAPLWKTMMVFLRPIYNLPRSNMVPPTLPYSFSNILRCYLVSLMLMFAWTVANNAFSLFLVKSPLKHGKPLTSDSKDPNGSLLNGLKNKKLSIKCFAMWELAFIARDFPERRKAIFEDIDRKDGPMWSQVYKLCLDILKTMETNIDTYVAPPAPAPAPAEPPAEERKRTTSPPKDDPIFQPIHANKGNFLNRVEKAVNQTALAPGQASQLSPAAKRAVESAKQGLIKLQKEATGTEDTQGLFKDLALKVLHSPVGWPFRQHYRRRLTHAVFGGPYGEPSLYINAAVALSQLAVHSLHEDKYGNVQRDVAAIIRALTGLAKKLDGFKAELATHWTDVEGKRECPEVEQVLEAVRDALAKLVGAFSPYARDLRLSLADVRLAREAAGLVGSEGEVQEVRNGRK</sequence>
<keyword evidence="6" id="KW-0509">mRNA transport</keyword>
<dbReference type="GO" id="GO:0070762">
    <property type="term" value="C:nuclear pore transmembrane ring"/>
    <property type="evidence" value="ECO:0007669"/>
    <property type="project" value="TreeGrafter"/>
</dbReference>
<evidence type="ECO:0000256" key="1">
    <source>
        <dbReference type="ARBA" id="ARBA00004232"/>
    </source>
</evidence>
<proteinExistence type="inferred from homology"/>
<keyword evidence="7" id="KW-0653">Protein transport</keyword>
<evidence type="ECO:0000256" key="5">
    <source>
        <dbReference type="ARBA" id="ARBA00022692"/>
    </source>
</evidence>
<dbReference type="PANTHER" id="PTHR13269">
    <property type="entry name" value="NUCLEOPORIN NDC1"/>
    <property type="match status" value="1"/>
</dbReference>
<evidence type="ECO:0000256" key="2">
    <source>
        <dbReference type="ARBA" id="ARBA00004567"/>
    </source>
</evidence>
<evidence type="ECO:0000256" key="10">
    <source>
        <dbReference type="ARBA" id="ARBA00023132"/>
    </source>
</evidence>
<dbReference type="Pfam" id="PF09531">
    <property type="entry name" value="Ndc1_Nup"/>
    <property type="match status" value="1"/>
</dbReference>
<dbReference type="PANTHER" id="PTHR13269:SF6">
    <property type="entry name" value="NUCLEOPORIN NDC1"/>
    <property type="match status" value="1"/>
</dbReference>
<evidence type="ECO:0000256" key="13">
    <source>
        <dbReference type="SAM" id="MobiDB-lite"/>
    </source>
</evidence>
<feature type="compositionally biased region" description="Basic and acidic residues" evidence="13">
    <location>
        <begin position="393"/>
        <end position="407"/>
    </location>
</feature>
<organism evidence="15 16">
    <name type="scientific">Chaetomium strumarium</name>
    <dbReference type="NCBI Taxonomy" id="1170767"/>
    <lineage>
        <taxon>Eukaryota</taxon>
        <taxon>Fungi</taxon>
        <taxon>Dikarya</taxon>
        <taxon>Ascomycota</taxon>
        <taxon>Pezizomycotina</taxon>
        <taxon>Sordariomycetes</taxon>
        <taxon>Sordariomycetidae</taxon>
        <taxon>Sordariales</taxon>
        <taxon>Chaetomiaceae</taxon>
        <taxon>Chaetomium</taxon>
    </lineage>
</organism>
<keyword evidence="9" id="KW-0811">Translocation</keyword>
<reference evidence="15" key="2">
    <citation type="submission" date="2023-06" db="EMBL/GenBank/DDBJ databases">
        <authorList>
            <consortium name="Lawrence Berkeley National Laboratory"/>
            <person name="Mondo S.J."/>
            <person name="Hensen N."/>
            <person name="Bonometti L."/>
            <person name="Westerberg I."/>
            <person name="Brannstrom I.O."/>
            <person name="Guillou S."/>
            <person name="Cros-Aarteil S."/>
            <person name="Calhoun S."/>
            <person name="Haridas S."/>
            <person name="Kuo A."/>
            <person name="Pangilinan J."/>
            <person name="Riley R."/>
            <person name="Labutti K."/>
            <person name="Andreopoulos B."/>
            <person name="Lipzen A."/>
            <person name="Chen C."/>
            <person name="Yanf M."/>
            <person name="Daum C."/>
            <person name="Ng V."/>
            <person name="Clum A."/>
            <person name="Steindorff A."/>
            <person name="Ohm R."/>
            <person name="Martin F."/>
            <person name="Silar P."/>
            <person name="Natvig D."/>
            <person name="Lalanne C."/>
            <person name="Gautier V."/>
            <person name="Ament-Velasquez S.L."/>
            <person name="Kruys A."/>
            <person name="Hutchinson M.I."/>
            <person name="Powell A.J."/>
            <person name="Barry K."/>
            <person name="Miller A.N."/>
            <person name="Grigoriev I.V."/>
            <person name="Debuchy R."/>
            <person name="Gladieux P."/>
            <person name="Thoren M.H."/>
            <person name="Johannesson H."/>
        </authorList>
    </citation>
    <scope>NUCLEOTIDE SEQUENCE</scope>
    <source>
        <strain evidence="15">CBS 333.67</strain>
    </source>
</reference>
<dbReference type="GO" id="GO:0031965">
    <property type="term" value="C:nuclear membrane"/>
    <property type="evidence" value="ECO:0007669"/>
    <property type="project" value="UniProtKB-SubCell"/>
</dbReference>
<evidence type="ECO:0000256" key="11">
    <source>
        <dbReference type="ARBA" id="ARBA00023136"/>
    </source>
</evidence>
<evidence type="ECO:0000256" key="3">
    <source>
        <dbReference type="ARBA" id="ARBA00005760"/>
    </source>
</evidence>
<keyword evidence="4" id="KW-0813">Transport</keyword>
<dbReference type="GO" id="GO:0006999">
    <property type="term" value="P:nuclear pore organization"/>
    <property type="evidence" value="ECO:0007669"/>
    <property type="project" value="TreeGrafter"/>
</dbReference>
<dbReference type="RefSeq" id="XP_062720410.1">
    <property type="nucleotide sequence ID" value="XM_062865517.1"/>
</dbReference>
<dbReference type="GO" id="GO:0106166">
    <property type="term" value="F:spindle pole body-nuclear membrane anchor activity"/>
    <property type="evidence" value="ECO:0007669"/>
    <property type="project" value="TreeGrafter"/>
</dbReference>
<evidence type="ECO:0000256" key="14">
    <source>
        <dbReference type="SAM" id="Phobius"/>
    </source>
</evidence>
<feature type="compositionally biased region" description="Pro residues" evidence="13">
    <location>
        <begin position="381"/>
        <end position="391"/>
    </location>
</feature>
<dbReference type="GeneID" id="87884346"/>
<evidence type="ECO:0000256" key="9">
    <source>
        <dbReference type="ARBA" id="ARBA00023010"/>
    </source>
</evidence>
<dbReference type="GO" id="GO:0015031">
    <property type="term" value="P:protein transport"/>
    <property type="evidence" value="ECO:0007669"/>
    <property type="project" value="UniProtKB-KW"/>
</dbReference>
<dbReference type="AlphaFoldDB" id="A0AAJ0GRL1"/>
<name>A0AAJ0GRL1_9PEZI</name>
<gene>
    <name evidence="15" type="ORF">B0T15DRAFT_418855</name>
</gene>